<gene>
    <name evidence="1" type="ORF">DHETER_LOCUS15477</name>
</gene>
<comment type="caution">
    <text evidence="1">The sequence shown here is derived from an EMBL/GenBank/DDBJ whole genome shotgun (WGS) entry which is preliminary data.</text>
</comment>
<proteinExistence type="predicted"/>
<organism evidence="1 2">
    <name type="scientific">Dentiscutata heterogama</name>
    <dbReference type="NCBI Taxonomy" id="1316150"/>
    <lineage>
        <taxon>Eukaryota</taxon>
        <taxon>Fungi</taxon>
        <taxon>Fungi incertae sedis</taxon>
        <taxon>Mucoromycota</taxon>
        <taxon>Glomeromycotina</taxon>
        <taxon>Glomeromycetes</taxon>
        <taxon>Diversisporales</taxon>
        <taxon>Gigasporaceae</taxon>
        <taxon>Dentiscutata</taxon>
    </lineage>
</organism>
<keyword evidence="2" id="KW-1185">Reference proteome</keyword>
<accession>A0ACA9QSH6</accession>
<protein>
    <submittedName>
        <fullName evidence="1">10777_t:CDS:1</fullName>
    </submittedName>
</protein>
<dbReference type="Proteomes" id="UP000789702">
    <property type="component" value="Unassembled WGS sequence"/>
</dbReference>
<evidence type="ECO:0000313" key="2">
    <source>
        <dbReference type="Proteomes" id="UP000789702"/>
    </source>
</evidence>
<name>A0ACA9QSH6_9GLOM</name>
<reference evidence="1" key="1">
    <citation type="submission" date="2021-06" db="EMBL/GenBank/DDBJ databases">
        <authorList>
            <person name="Kallberg Y."/>
            <person name="Tangrot J."/>
            <person name="Rosling A."/>
        </authorList>
    </citation>
    <scope>NUCLEOTIDE SEQUENCE</scope>
    <source>
        <strain evidence="1">IL203A</strain>
    </source>
</reference>
<dbReference type="EMBL" id="CAJVPU010053013">
    <property type="protein sequence ID" value="CAG8764379.1"/>
    <property type="molecule type" value="Genomic_DNA"/>
</dbReference>
<feature type="non-terminal residue" evidence="1">
    <location>
        <position position="88"/>
    </location>
</feature>
<sequence length="88" mass="9635">RIKLALETSYHGGSGNSTVNSPDPNLYVRVCSDTNNEDNINSSATPLQISQQQHVTVDSDVDTDNALGEEAKLFIANNNTIKHKYICK</sequence>
<evidence type="ECO:0000313" key="1">
    <source>
        <dbReference type="EMBL" id="CAG8764379.1"/>
    </source>
</evidence>
<feature type="non-terminal residue" evidence="1">
    <location>
        <position position="1"/>
    </location>
</feature>